<dbReference type="Gene3D" id="2.60.120.10">
    <property type="entry name" value="Jelly Rolls"/>
    <property type="match status" value="1"/>
</dbReference>
<protein>
    <recommendedName>
        <fullName evidence="2">ChrR-like cupin domain-containing protein</fullName>
    </recommendedName>
</protein>
<reference evidence="4" key="1">
    <citation type="submission" date="2016-10" db="EMBL/GenBank/DDBJ databases">
        <authorList>
            <person name="Varghese N."/>
            <person name="Submissions S."/>
        </authorList>
    </citation>
    <scope>NUCLEOTIDE SEQUENCE [LARGE SCALE GENOMIC DNA]</scope>
    <source>
        <strain evidence="4">CGMCC 1.6775</strain>
    </source>
</reference>
<evidence type="ECO:0000313" key="3">
    <source>
        <dbReference type="EMBL" id="SFN29450.1"/>
    </source>
</evidence>
<feature type="domain" description="ChrR-like cupin" evidence="2">
    <location>
        <begin position="43"/>
        <end position="114"/>
    </location>
</feature>
<dbReference type="SUPFAM" id="SSF51182">
    <property type="entry name" value="RmlC-like cupins"/>
    <property type="match status" value="1"/>
</dbReference>
<dbReference type="Pfam" id="PF12973">
    <property type="entry name" value="Cupin_7"/>
    <property type="match status" value="1"/>
</dbReference>
<organism evidence="3 4">
    <name type="scientific">Marinobacter pelagius</name>
    <dbReference type="NCBI Taxonomy" id="379482"/>
    <lineage>
        <taxon>Bacteria</taxon>
        <taxon>Pseudomonadati</taxon>
        <taxon>Pseudomonadota</taxon>
        <taxon>Gammaproteobacteria</taxon>
        <taxon>Pseudomonadales</taxon>
        <taxon>Marinobacteraceae</taxon>
        <taxon>Marinobacter</taxon>
    </lineage>
</organism>
<sequence length="170" mass="18055">MDIISGTGHAGGKLLTTGLLAASLCIGAAGGAYAKTPYNGEGHVMIEPSELTWKPVGSMAEGAEISILEGDLASGDPFTIRLRLPPNYKVAPHIHPAYERVTVLSGTFHFAHGEEFRRDEARVLPTGSLAIMSPGDPMFGYTGDEGTVIQLHGNGPWGIEYLNPEDDPRN</sequence>
<dbReference type="AlphaFoldDB" id="A0A1I4XW09"/>
<dbReference type="InterPro" id="IPR025979">
    <property type="entry name" value="ChrR-like_cupin_dom"/>
</dbReference>
<evidence type="ECO:0000259" key="2">
    <source>
        <dbReference type="Pfam" id="PF12973"/>
    </source>
</evidence>
<dbReference type="RefSeq" id="WP_217647757.1">
    <property type="nucleotide sequence ID" value="NZ_FOUR01000006.1"/>
</dbReference>
<name>A0A1I4XW09_9GAMM</name>
<dbReference type="InterPro" id="IPR014710">
    <property type="entry name" value="RmlC-like_jellyroll"/>
</dbReference>
<dbReference type="EMBL" id="FOUR01000006">
    <property type="protein sequence ID" value="SFN29450.1"/>
    <property type="molecule type" value="Genomic_DNA"/>
</dbReference>
<gene>
    <name evidence="3" type="ORF">SAMN04487961_2745</name>
</gene>
<evidence type="ECO:0000256" key="1">
    <source>
        <dbReference type="SAM" id="SignalP"/>
    </source>
</evidence>
<dbReference type="CDD" id="cd06989">
    <property type="entry name" value="cupin_DRT102"/>
    <property type="match status" value="1"/>
</dbReference>
<dbReference type="Proteomes" id="UP000199339">
    <property type="component" value="Unassembled WGS sequence"/>
</dbReference>
<proteinExistence type="predicted"/>
<evidence type="ECO:0000313" key="4">
    <source>
        <dbReference type="Proteomes" id="UP000199339"/>
    </source>
</evidence>
<feature type="signal peptide" evidence="1">
    <location>
        <begin position="1"/>
        <end position="34"/>
    </location>
</feature>
<feature type="chain" id="PRO_5011733741" description="ChrR-like cupin domain-containing protein" evidence="1">
    <location>
        <begin position="35"/>
        <end position="170"/>
    </location>
</feature>
<accession>A0A1I4XW09</accession>
<keyword evidence="1" id="KW-0732">Signal</keyword>
<keyword evidence="4" id="KW-1185">Reference proteome</keyword>
<dbReference type="InterPro" id="IPR011051">
    <property type="entry name" value="RmlC_Cupin_sf"/>
</dbReference>